<proteinExistence type="predicted"/>
<dbReference type="Proteomes" id="UP000002630">
    <property type="component" value="Linkage Group LG25"/>
</dbReference>
<gene>
    <name evidence="1" type="ORF">Esi_0513_0004</name>
</gene>
<evidence type="ECO:0000313" key="2">
    <source>
        <dbReference type="Proteomes" id="UP000002630"/>
    </source>
</evidence>
<evidence type="ECO:0000313" key="1">
    <source>
        <dbReference type="EMBL" id="CBJ33557.1"/>
    </source>
</evidence>
<protein>
    <submittedName>
        <fullName evidence="1">Uncharacterized protein</fullName>
    </submittedName>
</protein>
<accession>D7G3M5</accession>
<keyword evidence="2" id="KW-1185">Reference proteome</keyword>
<dbReference type="EMBL" id="FN649750">
    <property type="protein sequence ID" value="CBJ33557.1"/>
    <property type="molecule type" value="Genomic_DNA"/>
</dbReference>
<dbReference type="AlphaFoldDB" id="D7G3M5"/>
<reference evidence="1 2" key="1">
    <citation type="journal article" date="2010" name="Nature">
        <title>The Ectocarpus genome and the independent evolution of multicellularity in brown algae.</title>
        <authorList>
            <person name="Cock J.M."/>
            <person name="Sterck L."/>
            <person name="Rouze P."/>
            <person name="Scornet D."/>
            <person name="Allen A.E."/>
            <person name="Amoutzias G."/>
            <person name="Anthouard V."/>
            <person name="Artiguenave F."/>
            <person name="Aury J.M."/>
            <person name="Badger J.H."/>
            <person name="Beszteri B."/>
            <person name="Billiau K."/>
            <person name="Bonnet E."/>
            <person name="Bothwell J.H."/>
            <person name="Bowler C."/>
            <person name="Boyen C."/>
            <person name="Brownlee C."/>
            <person name="Carrano C.J."/>
            <person name="Charrier B."/>
            <person name="Cho G.Y."/>
            <person name="Coelho S.M."/>
            <person name="Collen J."/>
            <person name="Corre E."/>
            <person name="Da Silva C."/>
            <person name="Delage L."/>
            <person name="Delaroque N."/>
            <person name="Dittami S.M."/>
            <person name="Doulbeau S."/>
            <person name="Elias M."/>
            <person name="Farnham G."/>
            <person name="Gachon C.M."/>
            <person name="Gschloessl B."/>
            <person name="Heesch S."/>
            <person name="Jabbari K."/>
            <person name="Jubin C."/>
            <person name="Kawai H."/>
            <person name="Kimura K."/>
            <person name="Kloareg B."/>
            <person name="Kupper F.C."/>
            <person name="Lang D."/>
            <person name="Le Bail A."/>
            <person name="Leblanc C."/>
            <person name="Lerouge P."/>
            <person name="Lohr M."/>
            <person name="Lopez P.J."/>
            <person name="Martens C."/>
            <person name="Maumus F."/>
            <person name="Michel G."/>
            <person name="Miranda-Saavedra D."/>
            <person name="Morales J."/>
            <person name="Moreau H."/>
            <person name="Motomura T."/>
            <person name="Nagasato C."/>
            <person name="Napoli C.A."/>
            <person name="Nelson D.R."/>
            <person name="Nyvall-Collen P."/>
            <person name="Peters A.F."/>
            <person name="Pommier C."/>
            <person name="Potin P."/>
            <person name="Poulain J."/>
            <person name="Quesneville H."/>
            <person name="Read B."/>
            <person name="Rensing S.A."/>
            <person name="Ritter A."/>
            <person name="Rousvoal S."/>
            <person name="Samanta M."/>
            <person name="Samson G."/>
            <person name="Schroeder D.C."/>
            <person name="Segurens B."/>
            <person name="Strittmatter M."/>
            <person name="Tonon T."/>
            <person name="Tregear J.W."/>
            <person name="Valentin K."/>
            <person name="von Dassow P."/>
            <person name="Yamagishi T."/>
            <person name="Van de Peer Y."/>
            <person name="Wincker P."/>
        </authorList>
    </citation>
    <scope>NUCLEOTIDE SEQUENCE [LARGE SCALE GENOMIC DNA]</scope>
    <source>
        <strain evidence="2">Ec32 / CCAP1310/4</strain>
    </source>
</reference>
<dbReference type="InParanoid" id="D7G3M5"/>
<sequence length="76" mass="8534">MTSFAMGLRRHAHTLPGGKLQVFTEKQQITDSQKVTQRPSTAENYHTLRNGMRSMVAFTRAMLRTGLPLKSMPSVT</sequence>
<name>D7G3M5_ECTSI</name>
<organism evidence="1 2">
    <name type="scientific">Ectocarpus siliculosus</name>
    <name type="common">Brown alga</name>
    <name type="synonym">Conferva siliculosa</name>
    <dbReference type="NCBI Taxonomy" id="2880"/>
    <lineage>
        <taxon>Eukaryota</taxon>
        <taxon>Sar</taxon>
        <taxon>Stramenopiles</taxon>
        <taxon>Ochrophyta</taxon>
        <taxon>PX clade</taxon>
        <taxon>Phaeophyceae</taxon>
        <taxon>Ectocarpales</taxon>
        <taxon>Ectocarpaceae</taxon>
        <taxon>Ectocarpus</taxon>
    </lineage>
</organism>
<dbReference type="EMBL" id="FN648723">
    <property type="protein sequence ID" value="CBJ33557.1"/>
    <property type="molecule type" value="Genomic_DNA"/>
</dbReference>